<keyword evidence="1 4" id="KW-0489">Methyltransferase</keyword>
<dbReference type="Pfam" id="PF00588">
    <property type="entry name" value="SpoU_methylase"/>
    <property type="match status" value="1"/>
</dbReference>
<protein>
    <submittedName>
        <fullName evidence="4">tRNA/rRNA methyltransferase</fullName>
    </submittedName>
</protein>
<dbReference type="GO" id="GO:0003723">
    <property type="term" value="F:RNA binding"/>
    <property type="evidence" value="ECO:0007669"/>
    <property type="project" value="InterPro"/>
</dbReference>
<keyword evidence="2 4" id="KW-0808">Transferase</keyword>
<dbReference type="InterPro" id="IPR001537">
    <property type="entry name" value="SpoU_MeTrfase"/>
</dbReference>
<dbReference type="GO" id="GO:0005829">
    <property type="term" value="C:cytosol"/>
    <property type="evidence" value="ECO:0007669"/>
    <property type="project" value="TreeGrafter"/>
</dbReference>
<dbReference type="Proteomes" id="UP000034264">
    <property type="component" value="Unassembled WGS sequence"/>
</dbReference>
<organism evidence="4 5">
    <name type="scientific">Candidatus Amesbacteria bacterium GW2011_GWC2_45_19</name>
    <dbReference type="NCBI Taxonomy" id="1618366"/>
    <lineage>
        <taxon>Bacteria</taxon>
        <taxon>Candidatus Amesiibacteriota</taxon>
    </lineage>
</organism>
<dbReference type="PANTHER" id="PTHR46429:SF1">
    <property type="entry name" value="23S RRNA (GUANOSINE-2'-O-)-METHYLTRANSFERASE RLMB"/>
    <property type="match status" value="1"/>
</dbReference>
<dbReference type="PANTHER" id="PTHR46429">
    <property type="entry name" value="23S RRNA (GUANOSINE-2'-O-)-METHYLTRANSFERASE RLMB"/>
    <property type="match status" value="1"/>
</dbReference>
<dbReference type="GO" id="GO:0008173">
    <property type="term" value="F:RNA methyltransferase activity"/>
    <property type="evidence" value="ECO:0007669"/>
    <property type="project" value="InterPro"/>
</dbReference>
<dbReference type="InterPro" id="IPR029028">
    <property type="entry name" value="Alpha/beta_knot_MTases"/>
</dbReference>
<dbReference type="Gene3D" id="3.40.1280.10">
    <property type="match status" value="1"/>
</dbReference>
<comment type="caution">
    <text evidence="4">The sequence shown here is derived from an EMBL/GenBank/DDBJ whole genome shotgun (WGS) entry which is preliminary data.</text>
</comment>
<name>A0A0G1PBN9_9BACT</name>
<accession>A0A0G1PBN9</accession>
<feature type="domain" description="tRNA/rRNA methyltransferase SpoU type" evidence="3">
    <location>
        <begin position="39"/>
        <end position="183"/>
    </location>
</feature>
<evidence type="ECO:0000259" key="3">
    <source>
        <dbReference type="Pfam" id="PF00588"/>
    </source>
</evidence>
<evidence type="ECO:0000256" key="2">
    <source>
        <dbReference type="ARBA" id="ARBA00022679"/>
    </source>
</evidence>
<dbReference type="SUPFAM" id="SSF75217">
    <property type="entry name" value="alpha/beta knot"/>
    <property type="match status" value="1"/>
</dbReference>
<proteinExistence type="predicted"/>
<dbReference type="InterPro" id="IPR004441">
    <property type="entry name" value="rRNA_MeTrfase_TrmH"/>
</dbReference>
<dbReference type="AlphaFoldDB" id="A0A0G1PBN9"/>
<dbReference type="EMBL" id="LCKS01000006">
    <property type="protein sequence ID" value="KKU02828.1"/>
    <property type="molecule type" value="Genomic_DNA"/>
</dbReference>
<dbReference type="InterPro" id="IPR029026">
    <property type="entry name" value="tRNA_m1G_MTases_N"/>
</dbReference>
<dbReference type="GO" id="GO:0032259">
    <property type="term" value="P:methylation"/>
    <property type="evidence" value="ECO:0007669"/>
    <property type="project" value="UniProtKB-KW"/>
</dbReference>
<sequence>MAAKRLLTRRGGWVKLNAKQLRAAKPSDEELARIERKPIYIVLDNVLDTYNIGSIFRLADAVAAKEIILCGGTERPPSSRIHKAAVGTEEWVPWRYVPKADEEIKRLRDEGVKIIAVEQSEKSITLSDLPLNLRGRSIALVVGHETEGVSQEVLDIADVIVEIPMWGVNKSLNVVVSTGIVLYKLLGQV</sequence>
<gene>
    <name evidence="4" type="ORF">UX05_C0006G0001</name>
</gene>
<dbReference type="GO" id="GO:0006396">
    <property type="term" value="P:RNA processing"/>
    <property type="evidence" value="ECO:0007669"/>
    <property type="project" value="InterPro"/>
</dbReference>
<evidence type="ECO:0000313" key="5">
    <source>
        <dbReference type="Proteomes" id="UP000034264"/>
    </source>
</evidence>
<evidence type="ECO:0000313" key="4">
    <source>
        <dbReference type="EMBL" id="KKU02828.1"/>
    </source>
</evidence>
<reference evidence="4 5" key="1">
    <citation type="journal article" date="2015" name="Nature">
        <title>rRNA introns, odd ribosomes, and small enigmatic genomes across a large radiation of phyla.</title>
        <authorList>
            <person name="Brown C.T."/>
            <person name="Hug L.A."/>
            <person name="Thomas B.C."/>
            <person name="Sharon I."/>
            <person name="Castelle C.J."/>
            <person name="Singh A."/>
            <person name="Wilkins M.J."/>
            <person name="Williams K.H."/>
            <person name="Banfield J.F."/>
        </authorList>
    </citation>
    <scope>NUCLEOTIDE SEQUENCE [LARGE SCALE GENOMIC DNA]</scope>
</reference>
<evidence type="ECO:0000256" key="1">
    <source>
        <dbReference type="ARBA" id="ARBA00022603"/>
    </source>
</evidence>